<comment type="function">
    <text evidence="8 10">Plays an essential role in the initiation and regulation of chromosomal replication. ATP-DnaA binds to the origin of replication (oriC) to initiate formation of the DNA replication initiation complex once per cell cycle. Binds the DnaA box (a 9 base pair repeat at the origin) and separates the double-stranded (ds)DNA. Forms a right-handed helical filament on oriC DNA; dsDNA binds to the exterior of the filament while single-stranded (ss)DNA is stabiized in the filament's interior. The ATP-DnaA-oriC complex binds and stabilizes one strand of the AT-rich DNA unwinding element (DUE), permitting loading of DNA polymerase. After initiation quickly degrades to an ADP-DnaA complex that is not apt for DNA replication. Binds acidic phospholipids.</text>
</comment>
<evidence type="ECO:0000256" key="9">
    <source>
        <dbReference type="NCBIfam" id="TIGR00362"/>
    </source>
</evidence>
<evidence type="ECO:0000313" key="14">
    <source>
        <dbReference type="EMBL" id="PJE70181.1"/>
    </source>
</evidence>
<evidence type="ECO:0000256" key="2">
    <source>
        <dbReference type="ARBA" id="ARBA00022490"/>
    </source>
</evidence>
<accession>A0A2M8L7G6</accession>
<dbReference type="HAMAP" id="MF_00377">
    <property type="entry name" value="DnaA_bact"/>
    <property type="match status" value="1"/>
</dbReference>
<evidence type="ECO:0000256" key="1">
    <source>
        <dbReference type="ARBA" id="ARBA00006583"/>
    </source>
</evidence>
<feature type="binding site" evidence="8">
    <location>
        <position position="170"/>
    </location>
    <ligand>
        <name>ATP</name>
        <dbReference type="ChEBI" id="CHEBI:30616"/>
    </ligand>
</feature>
<dbReference type="GO" id="GO:0006275">
    <property type="term" value="P:regulation of DNA replication"/>
    <property type="evidence" value="ECO:0007669"/>
    <property type="project" value="UniProtKB-UniRule"/>
</dbReference>
<organism evidence="14 15">
    <name type="scientific">Candidatus Shapirobacteria bacterium CG10_big_fil_rev_8_21_14_0_10_48_15</name>
    <dbReference type="NCBI Taxonomy" id="1974484"/>
    <lineage>
        <taxon>Bacteria</taxon>
        <taxon>Candidatus Shapironibacteriota</taxon>
    </lineage>
</organism>
<dbReference type="CDD" id="cd00009">
    <property type="entry name" value="AAA"/>
    <property type="match status" value="1"/>
</dbReference>
<evidence type="ECO:0000259" key="12">
    <source>
        <dbReference type="SMART" id="SM00382"/>
    </source>
</evidence>
<feature type="binding site" evidence="8">
    <location>
        <position position="172"/>
    </location>
    <ligand>
        <name>ATP</name>
        <dbReference type="ChEBI" id="CHEBI:30616"/>
    </ligand>
</feature>
<comment type="subunit">
    <text evidence="8">Oligomerizes as a right-handed, spiral filament on DNA at oriC.</text>
</comment>
<dbReference type="Pfam" id="PF00308">
    <property type="entry name" value="Bac_DnaA"/>
    <property type="match status" value="1"/>
</dbReference>
<dbReference type="SUPFAM" id="SSF48295">
    <property type="entry name" value="TrpR-like"/>
    <property type="match status" value="1"/>
</dbReference>
<comment type="domain">
    <text evidence="8">Domain I is involved in oligomerization and binding regulators, domain II is flexibile and of varying length in different bacteria, domain III forms the AAA+ region, while domain IV binds dsDNA.</text>
</comment>
<evidence type="ECO:0000256" key="11">
    <source>
        <dbReference type="RuleBase" id="RU004227"/>
    </source>
</evidence>
<dbReference type="InterPro" id="IPR027417">
    <property type="entry name" value="P-loop_NTPase"/>
</dbReference>
<feature type="binding site" evidence="8">
    <location>
        <position position="168"/>
    </location>
    <ligand>
        <name>ATP</name>
        <dbReference type="ChEBI" id="CHEBI:30616"/>
    </ligand>
</feature>
<evidence type="ECO:0000256" key="5">
    <source>
        <dbReference type="ARBA" id="ARBA00022840"/>
    </source>
</evidence>
<comment type="caution">
    <text evidence="8">Lacks conserved residue(s) required for the propagation of feature annotation.</text>
</comment>
<dbReference type="GO" id="GO:0003688">
    <property type="term" value="F:DNA replication origin binding"/>
    <property type="evidence" value="ECO:0007669"/>
    <property type="project" value="UniProtKB-UniRule"/>
</dbReference>
<dbReference type="GO" id="GO:0005524">
    <property type="term" value="F:ATP binding"/>
    <property type="evidence" value="ECO:0007669"/>
    <property type="project" value="UniProtKB-UniRule"/>
</dbReference>
<dbReference type="PANTHER" id="PTHR30050">
    <property type="entry name" value="CHROMOSOMAL REPLICATION INITIATOR PROTEIN DNAA"/>
    <property type="match status" value="1"/>
</dbReference>
<dbReference type="NCBIfam" id="TIGR00362">
    <property type="entry name" value="DnaA"/>
    <property type="match status" value="1"/>
</dbReference>
<comment type="subcellular location">
    <subcellularLocation>
        <location evidence="8">Cytoplasm</location>
    </subcellularLocation>
</comment>
<dbReference type="Gene3D" id="1.10.1750.10">
    <property type="match status" value="1"/>
</dbReference>
<name>A0A2M8L7G6_9BACT</name>
<feature type="region of interest" description="Domain I, interacts with DnaA modulators" evidence="8">
    <location>
        <begin position="1"/>
        <end position="106"/>
    </location>
</feature>
<dbReference type="InterPro" id="IPR003593">
    <property type="entry name" value="AAA+_ATPase"/>
</dbReference>
<dbReference type="AlphaFoldDB" id="A0A2M8L7G6"/>
<dbReference type="GO" id="GO:0005886">
    <property type="term" value="C:plasma membrane"/>
    <property type="evidence" value="ECO:0007669"/>
    <property type="project" value="TreeGrafter"/>
</dbReference>
<dbReference type="InterPro" id="IPR024633">
    <property type="entry name" value="DnaA_N_dom"/>
</dbReference>
<dbReference type="Proteomes" id="UP000231579">
    <property type="component" value="Unassembled WGS sequence"/>
</dbReference>
<evidence type="ECO:0000256" key="8">
    <source>
        <dbReference type="HAMAP-Rule" id="MF_00377"/>
    </source>
</evidence>
<evidence type="ECO:0000256" key="4">
    <source>
        <dbReference type="ARBA" id="ARBA00022741"/>
    </source>
</evidence>
<evidence type="ECO:0000256" key="6">
    <source>
        <dbReference type="ARBA" id="ARBA00023121"/>
    </source>
</evidence>
<reference evidence="15" key="1">
    <citation type="submission" date="2017-09" db="EMBL/GenBank/DDBJ databases">
        <title>Depth-based differentiation of microbial function through sediment-hosted aquifers and enrichment of novel symbionts in the deep terrestrial subsurface.</title>
        <authorList>
            <person name="Probst A.J."/>
            <person name="Ladd B."/>
            <person name="Jarett J.K."/>
            <person name="Geller-Mcgrath D.E."/>
            <person name="Sieber C.M.K."/>
            <person name="Emerson J.B."/>
            <person name="Anantharaman K."/>
            <person name="Thomas B.C."/>
            <person name="Malmstrom R."/>
            <person name="Stieglmeier M."/>
            <person name="Klingl A."/>
            <person name="Woyke T."/>
            <person name="Ryan C.M."/>
            <person name="Banfield J.F."/>
        </authorList>
    </citation>
    <scope>NUCLEOTIDE SEQUENCE [LARGE SCALE GENOMIC DNA]</scope>
</reference>
<dbReference type="PRINTS" id="PR00051">
    <property type="entry name" value="DNAA"/>
</dbReference>
<dbReference type="CDD" id="cd06571">
    <property type="entry name" value="Bac_DnaA_C"/>
    <property type="match status" value="1"/>
</dbReference>
<sequence>MDELKVWKTVLENLKLNLSTANFSTWFPQTFINAVKAVDQKRQIVEIACPNAFARNTVENRYYSLIKDALDQITEKKCDLVFIVKGGKKIISNQSDDDQDGLFEKTKVPPAKSDSFQQILKRAGLRADFNFDNFAVSSTNQMAHAAAMAVSKSAGQAYNPLFLYGGVGVGKTHLMQAVAQEILLKTPQIKVIYCTSEDFTNEIVNAIRSKATDQFKNKYRSARLLLVDDIQFIAGKDRAQEEFFHTFNSISRVGGQVILTSDRRPDEIDKLEDRLRSRFEGGLAIDIQSPDFELRTAILLIKAQQKKIKLPMDVAQLVAGNITSTRKLEGMLFRLIAEMKTTGQPITPEMASAILGQNSETNNVPRRVVRPKEVLSAVANHYDLKIADLTGPRRPKTIAEARQISMYLLKSDLNLPYVEIGRFLGNRDHTTIMYGVGKITHNLSTSEELRVDIAGIKQKLYG</sequence>
<dbReference type="Gene3D" id="3.30.300.180">
    <property type="match status" value="1"/>
</dbReference>
<evidence type="ECO:0000256" key="10">
    <source>
        <dbReference type="RuleBase" id="RU000577"/>
    </source>
</evidence>
<dbReference type="Gene3D" id="1.10.8.60">
    <property type="match status" value="1"/>
</dbReference>
<keyword evidence="4 8" id="KW-0547">Nucleotide-binding</keyword>
<dbReference type="InterPro" id="IPR001957">
    <property type="entry name" value="Chromosome_initiator_DnaA"/>
</dbReference>
<evidence type="ECO:0000313" key="15">
    <source>
        <dbReference type="Proteomes" id="UP000231579"/>
    </source>
</evidence>
<dbReference type="PROSITE" id="PS01008">
    <property type="entry name" value="DNAA"/>
    <property type="match status" value="1"/>
</dbReference>
<dbReference type="GO" id="GO:0008289">
    <property type="term" value="F:lipid binding"/>
    <property type="evidence" value="ECO:0007669"/>
    <property type="project" value="UniProtKB-KW"/>
</dbReference>
<dbReference type="InterPro" id="IPR020591">
    <property type="entry name" value="Chromosome_initiator_DnaA-like"/>
</dbReference>
<dbReference type="SMART" id="SM00382">
    <property type="entry name" value="AAA"/>
    <property type="match status" value="1"/>
</dbReference>
<dbReference type="Pfam" id="PF08299">
    <property type="entry name" value="Bac_DnaA_C"/>
    <property type="match status" value="1"/>
</dbReference>
<evidence type="ECO:0000256" key="3">
    <source>
        <dbReference type="ARBA" id="ARBA00022705"/>
    </source>
</evidence>
<keyword evidence="7 8" id="KW-0238">DNA-binding</keyword>
<keyword evidence="6 8" id="KW-0446">Lipid-binding</keyword>
<proteinExistence type="inferred from homology"/>
<dbReference type="SUPFAM" id="SSF52540">
    <property type="entry name" value="P-loop containing nucleoside triphosphate hydrolases"/>
    <property type="match status" value="1"/>
</dbReference>
<feature type="domain" description="Chromosomal replication initiator DnaA C-terminal" evidence="13">
    <location>
        <begin position="370"/>
        <end position="439"/>
    </location>
</feature>
<dbReference type="InterPro" id="IPR018312">
    <property type="entry name" value="Chromosome_initiator_DnaA_CS"/>
</dbReference>
<gene>
    <name evidence="8 14" type="primary">dnaA</name>
    <name evidence="14" type="ORF">COU97_01130</name>
</gene>
<keyword evidence="5 8" id="KW-0067">ATP-binding</keyword>
<evidence type="ECO:0000259" key="13">
    <source>
        <dbReference type="SMART" id="SM00760"/>
    </source>
</evidence>
<evidence type="ECO:0000256" key="7">
    <source>
        <dbReference type="ARBA" id="ARBA00023125"/>
    </source>
</evidence>
<dbReference type="InterPro" id="IPR038454">
    <property type="entry name" value="DnaA_N_sf"/>
</dbReference>
<feature type="domain" description="AAA+ ATPase" evidence="12">
    <location>
        <begin position="157"/>
        <end position="289"/>
    </location>
</feature>
<dbReference type="Pfam" id="PF11638">
    <property type="entry name" value="DnaA_N"/>
    <property type="match status" value="1"/>
</dbReference>
<dbReference type="GO" id="GO:0005737">
    <property type="term" value="C:cytoplasm"/>
    <property type="evidence" value="ECO:0007669"/>
    <property type="project" value="UniProtKB-SubCell"/>
</dbReference>
<comment type="caution">
    <text evidence="14">The sequence shown here is derived from an EMBL/GenBank/DDBJ whole genome shotgun (WGS) entry which is preliminary data.</text>
</comment>
<keyword evidence="2 8" id="KW-0963">Cytoplasm</keyword>
<dbReference type="InterPro" id="IPR010921">
    <property type="entry name" value="Trp_repressor/repl_initiator"/>
</dbReference>
<dbReference type="EMBL" id="PFEM01000016">
    <property type="protein sequence ID" value="PJE70181.1"/>
    <property type="molecule type" value="Genomic_DNA"/>
</dbReference>
<dbReference type="InterPro" id="IPR013159">
    <property type="entry name" value="DnaA_C"/>
</dbReference>
<feature type="binding site" evidence="8">
    <location>
        <position position="171"/>
    </location>
    <ligand>
        <name>ATP</name>
        <dbReference type="ChEBI" id="CHEBI:30616"/>
    </ligand>
</feature>
<dbReference type="FunFam" id="3.40.50.300:FF:000668">
    <property type="entry name" value="Chromosomal replication initiator protein DnaA"/>
    <property type="match status" value="1"/>
</dbReference>
<dbReference type="SMART" id="SM00760">
    <property type="entry name" value="Bac_DnaA_C"/>
    <property type="match status" value="1"/>
</dbReference>
<dbReference type="InterPro" id="IPR013317">
    <property type="entry name" value="DnaA_dom"/>
</dbReference>
<feature type="region of interest" description="Domain IV, binds dsDNA" evidence="8">
    <location>
        <begin position="340"/>
        <end position="462"/>
    </location>
</feature>
<dbReference type="Gene3D" id="3.40.50.300">
    <property type="entry name" value="P-loop containing nucleotide triphosphate hydrolases"/>
    <property type="match status" value="1"/>
</dbReference>
<keyword evidence="3 8" id="KW-0235">DNA replication</keyword>
<dbReference type="GO" id="GO:0006270">
    <property type="term" value="P:DNA replication initiation"/>
    <property type="evidence" value="ECO:0007669"/>
    <property type="project" value="UniProtKB-UniRule"/>
</dbReference>
<comment type="similarity">
    <text evidence="1 8 11">Belongs to the DnaA family.</text>
</comment>
<dbReference type="PANTHER" id="PTHR30050:SF2">
    <property type="entry name" value="CHROMOSOMAL REPLICATION INITIATOR PROTEIN DNAA"/>
    <property type="match status" value="1"/>
</dbReference>
<protein>
    <recommendedName>
        <fullName evidence="8 9">Chromosomal replication initiator protein DnaA</fullName>
    </recommendedName>
</protein>